<dbReference type="InterPro" id="IPR057666">
    <property type="entry name" value="DrpA_SLOG"/>
</dbReference>
<dbReference type="AlphaFoldDB" id="A0A7X1B668"/>
<dbReference type="SUPFAM" id="SSF102405">
    <property type="entry name" value="MCP/YpsA-like"/>
    <property type="match status" value="1"/>
</dbReference>
<comment type="caution">
    <text evidence="4">The sequence shown here is derived from an EMBL/GenBank/DDBJ whole genome shotgun (WGS) entry which is preliminary data.</text>
</comment>
<dbReference type="Pfam" id="PF02481">
    <property type="entry name" value="DNA_processg_A"/>
    <property type="match status" value="1"/>
</dbReference>
<dbReference type="InterPro" id="IPR010994">
    <property type="entry name" value="RuvA_2-like"/>
</dbReference>
<dbReference type="InterPro" id="IPR041614">
    <property type="entry name" value="DprA_WH"/>
</dbReference>
<evidence type="ECO:0000259" key="3">
    <source>
        <dbReference type="Pfam" id="PF17782"/>
    </source>
</evidence>
<evidence type="ECO:0000256" key="1">
    <source>
        <dbReference type="ARBA" id="ARBA00006525"/>
    </source>
</evidence>
<organism evidence="4 5">
    <name type="scientific">Pelagicoccus albus</name>
    <dbReference type="NCBI Taxonomy" id="415222"/>
    <lineage>
        <taxon>Bacteria</taxon>
        <taxon>Pseudomonadati</taxon>
        <taxon>Verrucomicrobiota</taxon>
        <taxon>Opitutia</taxon>
        <taxon>Puniceicoccales</taxon>
        <taxon>Pelagicoccaceae</taxon>
        <taxon>Pelagicoccus</taxon>
    </lineage>
</organism>
<feature type="domain" description="DprA winged helix" evidence="3">
    <location>
        <begin position="313"/>
        <end position="362"/>
    </location>
</feature>
<dbReference type="EMBL" id="JACHVC010000012">
    <property type="protein sequence ID" value="MBC2606371.1"/>
    <property type="molecule type" value="Genomic_DNA"/>
</dbReference>
<accession>A0A7X1B668</accession>
<evidence type="ECO:0000259" key="2">
    <source>
        <dbReference type="Pfam" id="PF02481"/>
    </source>
</evidence>
<dbReference type="Pfam" id="PF17782">
    <property type="entry name" value="WHD_DprA"/>
    <property type="match status" value="1"/>
</dbReference>
<feature type="domain" description="Smf/DprA SLOG" evidence="2">
    <location>
        <begin position="84"/>
        <end position="292"/>
    </location>
</feature>
<dbReference type="NCBIfam" id="TIGR00732">
    <property type="entry name" value="dprA"/>
    <property type="match status" value="1"/>
</dbReference>
<gene>
    <name evidence="4" type="primary">dprA</name>
    <name evidence="4" type="ORF">H5P27_09970</name>
</gene>
<protein>
    <submittedName>
        <fullName evidence="4">DNA-protecting protein DprA</fullName>
    </submittedName>
</protein>
<dbReference type="PANTHER" id="PTHR43022:SF1">
    <property type="entry name" value="PROTEIN SMF"/>
    <property type="match status" value="1"/>
</dbReference>
<evidence type="ECO:0000313" key="5">
    <source>
        <dbReference type="Proteomes" id="UP000526501"/>
    </source>
</evidence>
<dbReference type="InterPro" id="IPR003488">
    <property type="entry name" value="DprA"/>
</dbReference>
<dbReference type="GO" id="GO:0009294">
    <property type="term" value="P:DNA-mediated transformation"/>
    <property type="evidence" value="ECO:0007669"/>
    <property type="project" value="InterPro"/>
</dbReference>
<dbReference type="PANTHER" id="PTHR43022">
    <property type="entry name" value="PROTEIN SMF"/>
    <property type="match status" value="1"/>
</dbReference>
<proteinExistence type="inferred from homology"/>
<dbReference type="Gene3D" id="3.40.50.450">
    <property type="match status" value="1"/>
</dbReference>
<evidence type="ECO:0000313" key="4">
    <source>
        <dbReference type="EMBL" id="MBC2606371.1"/>
    </source>
</evidence>
<dbReference type="SUPFAM" id="SSF47781">
    <property type="entry name" value="RuvA domain 2-like"/>
    <property type="match status" value="1"/>
</dbReference>
<keyword evidence="5" id="KW-1185">Reference proteome</keyword>
<name>A0A7X1B668_9BACT</name>
<reference evidence="4 5" key="1">
    <citation type="submission" date="2020-07" db="EMBL/GenBank/DDBJ databases">
        <authorList>
            <person name="Feng X."/>
        </authorList>
    </citation>
    <scope>NUCLEOTIDE SEQUENCE [LARGE SCALE GENOMIC DNA]</scope>
    <source>
        <strain evidence="4 5">JCM23202</strain>
    </source>
</reference>
<sequence length="377" mass="41441">MEPQLSRKEAYWALNGLPAIGPVSLNRLLNAFDDDPRKILQASRSELEGVKGLQRKAVEVLLDWSAHFKLEKEMKQAEQRGVDFVTREDDCYPSLLKEVSDPPIGLYRLGKYDFRKPSVAIVGTRHCTLYGQSVARSMGRDLAQLGFCVTSGMARGIDTFAHKGALEVEGGSTVCVFGCGIDIVYPPENVEIFRDAQENGAVISEFPFGRRADRQTFPMRNRLVSGMSHAVVVVESDDAGGSMITARFAGEQGRLVAAVPGRIDQKGSRGSHQLIRDGALLLRSVDDLLEELNYLREAPELELDLERSDLADRLPKLEGLEAQIAKLLEGGEAVSQEDLAEKLDLGISEVSVSLLTLELKGVTAKRLDGRFELAARM</sequence>
<dbReference type="Proteomes" id="UP000526501">
    <property type="component" value="Unassembled WGS sequence"/>
</dbReference>
<comment type="similarity">
    <text evidence="1">Belongs to the DprA/Smf family.</text>
</comment>
<dbReference type="RefSeq" id="WP_185660252.1">
    <property type="nucleotide sequence ID" value="NZ_CAWPOO010000012.1"/>
</dbReference>